<evidence type="ECO:0000256" key="5">
    <source>
        <dbReference type="RuleBase" id="RU003690"/>
    </source>
</evidence>
<keyword evidence="2 6" id="KW-0378">Hydrolase</keyword>
<feature type="active site" description="Nucleophile" evidence="4">
    <location>
        <position position="381"/>
    </location>
</feature>
<evidence type="ECO:0000256" key="1">
    <source>
        <dbReference type="ARBA" id="ARBA00010838"/>
    </source>
</evidence>
<evidence type="ECO:0000313" key="7">
    <source>
        <dbReference type="Proteomes" id="UP000232229"/>
    </source>
</evidence>
<protein>
    <submittedName>
        <fullName evidence="6">Glycoside hydrolase family 1 protein</fullName>
    </submittedName>
</protein>
<dbReference type="PANTHER" id="PTHR10353:SF122">
    <property type="entry name" value="6-PHOSPHO-BETA-GLUCOSIDASE ASCB-RELATED"/>
    <property type="match status" value="1"/>
</dbReference>
<dbReference type="InterPro" id="IPR001360">
    <property type="entry name" value="Glyco_hydro_1"/>
</dbReference>
<dbReference type="Pfam" id="PF00232">
    <property type="entry name" value="Glyco_hydro_1"/>
    <property type="match status" value="1"/>
</dbReference>
<keyword evidence="7" id="KW-1185">Reference proteome</keyword>
<dbReference type="GO" id="GO:0005829">
    <property type="term" value="C:cytosol"/>
    <property type="evidence" value="ECO:0007669"/>
    <property type="project" value="TreeGrafter"/>
</dbReference>
<dbReference type="STRING" id="1336232.GCA_000518825_00705"/>
<proteinExistence type="inferred from homology"/>
<organism evidence="6 7">
    <name type="scientific">Mesoplasma chauliocola</name>
    <dbReference type="NCBI Taxonomy" id="216427"/>
    <lineage>
        <taxon>Bacteria</taxon>
        <taxon>Bacillati</taxon>
        <taxon>Mycoplasmatota</taxon>
        <taxon>Mollicutes</taxon>
        <taxon>Entomoplasmatales</taxon>
        <taxon>Entomoplasmataceae</taxon>
        <taxon>Mesoplasma</taxon>
    </lineage>
</organism>
<comment type="similarity">
    <text evidence="1 5">Belongs to the glycosyl hydrolase 1 family.</text>
</comment>
<dbReference type="Proteomes" id="UP000232229">
    <property type="component" value="Chromosome"/>
</dbReference>
<evidence type="ECO:0000256" key="3">
    <source>
        <dbReference type="ARBA" id="ARBA00023295"/>
    </source>
</evidence>
<dbReference type="InterPro" id="IPR018120">
    <property type="entry name" value="Glyco_hydro_1_AS"/>
</dbReference>
<dbReference type="GO" id="GO:0016052">
    <property type="term" value="P:carbohydrate catabolic process"/>
    <property type="evidence" value="ECO:0007669"/>
    <property type="project" value="TreeGrafter"/>
</dbReference>
<dbReference type="PROSITE" id="PS00572">
    <property type="entry name" value="GLYCOSYL_HYDROL_F1_1"/>
    <property type="match status" value="1"/>
</dbReference>
<evidence type="ECO:0000313" key="6">
    <source>
        <dbReference type="EMBL" id="ASZ09460.1"/>
    </source>
</evidence>
<reference evidence="6 7" key="1">
    <citation type="submission" date="2017-08" db="EMBL/GenBank/DDBJ databases">
        <title>Complete Genome Sequence of Mesoplasma chauliocola.</title>
        <authorList>
            <person name="Knight T.F.Jr."/>
            <person name="Citino T."/>
        </authorList>
    </citation>
    <scope>NUCLEOTIDE SEQUENCE [LARGE SCALE GENOMIC DNA]</scope>
    <source>
        <strain evidence="6 7">CHPA-2</strain>
    </source>
</reference>
<dbReference type="PANTHER" id="PTHR10353">
    <property type="entry name" value="GLYCOSYL HYDROLASE"/>
    <property type="match status" value="1"/>
</dbReference>
<gene>
    <name evidence="6" type="ORF">CK556_00210</name>
</gene>
<dbReference type="InterPro" id="IPR017853">
    <property type="entry name" value="GH"/>
</dbReference>
<dbReference type="PRINTS" id="PR00131">
    <property type="entry name" value="GLHYDRLASE1"/>
</dbReference>
<keyword evidence="3" id="KW-0326">Glycosidase</keyword>
<dbReference type="EMBL" id="CP023173">
    <property type="protein sequence ID" value="ASZ09460.1"/>
    <property type="molecule type" value="Genomic_DNA"/>
</dbReference>
<name>A0A249SPB2_9MOLU</name>
<dbReference type="KEGG" id="mchc:CK556_00210"/>
<dbReference type="RefSeq" id="WP_027875825.1">
    <property type="nucleotide sequence ID" value="NZ_CP023173.1"/>
</dbReference>
<dbReference type="SUPFAM" id="SSF51445">
    <property type="entry name" value="(Trans)glycosidases"/>
    <property type="match status" value="1"/>
</dbReference>
<accession>A0A249SPB2</accession>
<evidence type="ECO:0000256" key="2">
    <source>
        <dbReference type="ARBA" id="ARBA00022801"/>
    </source>
</evidence>
<dbReference type="AlphaFoldDB" id="A0A249SPB2"/>
<sequence>MKKIDKSIMLGTSISANQAEGSWNINGKGLSIAEMRRFNPALDQKDINTERKMTKEKIEEALNKNSKYFYPKKEGIDFYKNYKEDIKLIADMKNDCFRTSIAWTRIFPNGDEIIPNEEGLKFYDNLIDELLKNNIEPIITISHYEMPYYLVDKFGGWKNRKLIDFYISYAKTLLLRYKDKVKYWIPFNELNAANYSVWAGAGLRDDEHENILGLSIYALHNIFIANASIIKEGKKINSNFKFGSMVATLLSYADDSNPLTVLKADKDQQMKIYAYFDVLHRGAYANYALKLYKSFGIDLNITNEDKILLKENTCDFIGFSYYMSGVISLANESLTEGNLVKVGKNKHLEENEWGWQIDPVGLRILMNRLYDRYQQPLFILENGVGFKEENPNLVMINDDYRISYLKSHLEQVQKAVEDGVECIGYTMWSPFDIVSHGTSEMSKRYGLIYVDQDDYGKGTKKRIPKKSYYWYKELCETREIK</sequence>
<dbReference type="FunFam" id="3.20.20.80:FF:000004">
    <property type="entry name" value="Beta-glucosidase 6-phospho-beta-glucosidase"/>
    <property type="match status" value="1"/>
</dbReference>
<evidence type="ECO:0000256" key="4">
    <source>
        <dbReference type="PROSITE-ProRule" id="PRU10055"/>
    </source>
</evidence>
<dbReference type="GO" id="GO:0008422">
    <property type="term" value="F:beta-glucosidase activity"/>
    <property type="evidence" value="ECO:0007669"/>
    <property type="project" value="TreeGrafter"/>
</dbReference>
<dbReference type="Gene3D" id="3.20.20.80">
    <property type="entry name" value="Glycosidases"/>
    <property type="match status" value="1"/>
</dbReference>